<dbReference type="OrthoDB" id="9803035at2"/>
<dbReference type="AlphaFoldDB" id="A0A0F4KRB1"/>
<sequence>MFYKFMVHVVRVIVALINGNTHFQGKENLPHNESFIMVAPHRTWWEPILFALAVSPLPCAFMAKKELFKNPILRFILHHANAFSVDRQHPGLSAIKIPVRDLTARNLSLIMFPSGTRFSGKLKGGAVLIAKLAKKPLVPVVYQGPLRFSDFLKRRRAVIKFGQPIVIDSKMKVDEQHIEKVNQQIQQAWQQIDYSIDPNFHYVPLKHKNK</sequence>
<dbReference type="Proteomes" id="UP000033695">
    <property type="component" value="Unassembled WGS sequence"/>
</dbReference>
<accession>A0A0F4KRB1</accession>
<protein>
    <submittedName>
        <fullName evidence="4">Acyltransferase family protein</fullName>
    </submittedName>
</protein>
<dbReference type="RefSeq" id="WP_045922516.1">
    <property type="nucleotide sequence ID" value="NZ_JAAEDY010000005.1"/>
</dbReference>
<dbReference type="GO" id="GO:0003841">
    <property type="term" value="F:1-acylglycerol-3-phosphate O-acyltransferase activity"/>
    <property type="evidence" value="ECO:0007669"/>
    <property type="project" value="TreeGrafter"/>
</dbReference>
<dbReference type="CDD" id="cd07989">
    <property type="entry name" value="LPLAT_AGPAT-like"/>
    <property type="match status" value="1"/>
</dbReference>
<gene>
    <name evidence="4" type="primary">plsC</name>
    <name evidence="4" type="ORF">JG29_06660</name>
</gene>
<comment type="caution">
    <text evidence="4">The sequence shown here is derived from an EMBL/GenBank/DDBJ whole genome shotgun (WGS) entry which is preliminary data.</text>
</comment>
<dbReference type="InterPro" id="IPR002123">
    <property type="entry name" value="Plipid/glycerol_acylTrfase"/>
</dbReference>
<dbReference type="GO" id="GO:0006654">
    <property type="term" value="P:phosphatidic acid biosynthetic process"/>
    <property type="evidence" value="ECO:0007669"/>
    <property type="project" value="TreeGrafter"/>
</dbReference>
<evidence type="ECO:0000256" key="2">
    <source>
        <dbReference type="ARBA" id="ARBA00023315"/>
    </source>
</evidence>
<evidence type="ECO:0000256" key="1">
    <source>
        <dbReference type="ARBA" id="ARBA00022679"/>
    </source>
</evidence>
<evidence type="ECO:0000259" key="3">
    <source>
        <dbReference type="SMART" id="SM00563"/>
    </source>
</evidence>
<reference evidence="4 5" key="1">
    <citation type="submission" date="2014-12" db="EMBL/GenBank/DDBJ databases">
        <title>Comparative genomics of the lactic acid bacteria isolated from the honey bee gut.</title>
        <authorList>
            <person name="Ellegaard K.M."/>
            <person name="Tamarit D."/>
            <person name="Javelind E."/>
            <person name="Olofsson T."/>
            <person name="Andersson S.G."/>
            <person name="Vasquez A."/>
        </authorList>
    </citation>
    <scope>NUCLEOTIDE SEQUENCE [LARGE SCALE GENOMIC DNA]</scope>
    <source>
        <strain evidence="4 5">Hon2</strain>
    </source>
</reference>
<proteinExistence type="predicted"/>
<evidence type="ECO:0000313" key="4">
    <source>
        <dbReference type="EMBL" id="KJY49212.1"/>
    </source>
</evidence>
<keyword evidence="2 4" id="KW-0012">Acyltransferase</keyword>
<feature type="domain" description="Phospholipid/glycerol acyltransferase" evidence="3">
    <location>
        <begin position="35"/>
        <end position="145"/>
    </location>
</feature>
<evidence type="ECO:0000313" key="5">
    <source>
        <dbReference type="Proteomes" id="UP000033695"/>
    </source>
</evidence>
<dbReference type="PANTHER" id="PTHR10434">
    <property type="entry name" value="1-ACYL-SN-GLYCEROL-3-PHOSPHATE ACYLTRANSFERASE"/>
    <property type="match status" value="1"/>
</dbReference>
<dbReference type="PATRIC" id="fig|1218508.4.peg.681"/>
<dbReference type="Pfam" id="PF01553">
    <property type="entry name" value="Acyltransferase"/>
    <property type="match status" value="1"/>
</dbReference>
<dbReference type="HOGENOM" id="CLU_027938_4_3_9"/>
<keyword evidence="5" id="KW-1185">Reference proteome</keyword>
<dbReference type="EMBL" id="JXBZ01000005">
    <property type="protein sequence ID" value="KJY49212.1"/>
    <property type="molecule type" value="Genomic_DNA"/>
</dbReference>
<keyword evidence="1 4" id="KW-0808">Transferase</keyword>
<dbReference type="PANTHER" id="PTHR10434:SF40">
    <property type="entry name" value="1-ACYL-SN-GLYCEROL-3-PHOSPHATE ACYLTRANSFERASE"/>
    <property type="match status" value="1"/>
</dbReference>
<name>A0A0F4KRB1_9LACO</name>
<organism evidence="4 5">
    <name type="scientific">Bombilactobacillus mellis</name>
    <dbReference type="NCBI Taxonomy" id="1218508"/>
    <lineage>
        <taxon>Bacteria</taxon>
        <taxon>Bacillati</taxon>
        <taxon>Bacillota</taxon>
        <taxon>Bacilli</taxon>
        <taxon>Lactobacillales</taxon>
        <taxon>Lactobacillaceae</taxon>
        <taxon>Bombilactobacillus</taxon>
    </lineage>
</organism>
<dbReference type="SUPFAM" id="SSF69593">
    <property type="entry name" value="Glycerol-3-phosphate (1)-acyltransferase"/>
    <property type="match status" value="1"/>
</dbReference>
<dbReference type="SMART" id="SM00563">
    <property type="entry name" value="PlsC"/>
    <property type="match status" value="1"/>
</dbReference>
<dbReference type="STRING" id="1218508.JG29_06660"/>